<gene>
    <name evidence="3" type="ORF">PH603_02590</name>
</gene>
<protein>
    <submittedName>
        <fullName evidence="3">Uncharacterized protein</fullName>
    </submittedName>
</protein>
<dbReference type="EMBL" id="CP116805">
    <property type="protein sequence ID" value="WCL54646.1"/>
    <property type="molecule type" value="Genomic_DNA"/>
</dbReference>
<keyword evidence="4" id="KW-1185">Reference proteome</keyword>
<accession>A0AAF0BMK8</accession>
<evidence type="ECO:0000313" key="3">
    <source>
        <dbReference type="EMBL" id="WCL54646.1"/>
    </source>
</evidence>
<feature type="region of interest" description="Disordered" evidence="1">
    <location>
        <begin position="26"/>
        <end position="50"/>
    </location>
</feature>
<dbReference type="AlphaFoldDB" id="A0AAF0BMK8"/>
<dbReference type="PROSITE" id="PS51257">
    <property type="entry name" value="PROKAR_LIPOPROTEIN"/>
    <property type="match status" value="1"/>
</dbReference>
<reference evidence="3" key="1">
    <citation type="submission" date="2023-01" db="EMBL/GenBank/DDBJ databases">
        <title>The genome sequence of Kordiimonadaceae bacterium 6D33.</title>
        <authorList>
            <person name="Liu Y."/>
        </authorList>
    </citation>
    <scope>NUCLEOTIDE SEQUENCE</scope>
    <source>
        <strain evidence="3">6D33</strain>
    </source>
</reference>
<evidence type="ECO:0000313" key="4">
    <source>
        <dbReference type="Proteomes" id="UP001217500"/>
    </source>
</evidence>
<name>A0AAF0BMK8_9PROT</name>
<organism evidence="3 4">
    <name type="scientific">Gimibacter soli</name>
    <dbReference type="NCBI Taxonomy" id="3024400"/>
    <lineage>
        <taxon>Bacteria</taxon>
        <taxon>Pseudomonadati</taxon>
        <taxon>Pseudomonadota</taxon>
        <taxon>Alphaproteobacteria</taxon>
        <taxon>Kordiimonadales</taxon>
        <taxon>Temperatibacteraceae</taxon>
        <taxon>Gimibacter</taxon>
    </lineage>
</organism>
<dbReference type="Proteomes" id="UP001217500">
    <property type="component" value="Chromosome"/>
</dbReference>
<keyword evidence="2" id="KW-0732">Signal</keyword>
<feature type="signal peptide" evidence="2">
    <location>
        <begin position="1"/>
        <end position="22"/>
    </location>
</feature>
<feature type="compositionally biased region" description="Low complexity" evidence="1">
    <location>
        <begin position="26"/>
        <end position="35"/>
    </location>
</feature>
<proteinExistence type="predicted"/>
<evidence type="ECO:0000256" key="1">
    <source>
        <dbReference type="SAM" id="MobiDB-lite"/>
    </source>
</evidence>
<dbReference type="KEGG" id="gso:PH603_02590"/>
<sequence>MVRFSALTLPFALLLVAACTEATTQAPAPVAAVDPAPEEPKGPRMATSNMKDAPQIAAVETGDLTEESFTPPFSPDRLLGLGPRDVEGVIGEPGLVRNDGPVTVMLFEGDDCVLDVVFRDAKAASLAARTPHGSEAEVGACLAYLLRENNVARAVSR</sequence>
<feature type="chain" id="PRO_5041919984" evidence="2">
    <location>
        <begin position="23"/>
        <end position="157"/>
    </location>
</feature>
<dbReference type="RefSeq" id="WP_289504365.1">
    <property type="nucleotide sequence ID" value="NZ_CP116805.1"/>
</dbReference>
<evidence type="ECO:0000256" key="2">
    <source>
        <dbReference type="SAM" id="SignalP"/>
    </source>
</evidence>